<accession>A0ABM3QY87</accession>
<keyword evidence="3" id="KW-0677">Repeat</keyword>
<feature type="region of interest" description="Disordered" evidence="6">
    <location>
        <begin position="114"/>
        <end position="140"/>
    </location>
</feature>
<evidence type="ECO:0000256" key="5">
    <source>
        <dbReference type="ARBA" id="ARBA00023242"/>
    </source>
</evidence>
<dbReference type="InterPro" id="IPR035979">
    <property type="entry name" value="RBD_domain_sf"/>
</dbReference>
<dbReference type="InterPro" id="IPR050374">
    <property type="entry name" value="RRT5_SRSF_SR"/>
</dbReference>
<reference evidence="8" key="1">
    <citation type="journal article" date="2021" name="Nat. Commun.">
        <title>Genomic analyses provide insights into spinach domestication and the genetic basis of agronomic traits.</title>
        <authorList>
            <person name="Cai X."/>
            <person name="Sun X."/>
            <person name="Xu C."/>
            <person name="Sun H."/>
            <person name="Wang X."/>
            <person name="Ge C."/>
            <person name="Zhang Z."/>
            <person name="Wang Q."/>
            <person name="Fei Z."/>
            <person name="Jiao C."/>
            <person name="Wang Q."/>
        </authorList>
    </citation>
    <scope>NUCLEOTIDE SEQUENCE [LARGE SCALE GENOMIC DNA]</scope>
    <source>
        <strain evidence="8">cv. Varoflay</strain>
    </source>
</reference>
<dbReference type="PANTHER" id="PTHR23003">
    <property type="entry name" value="RNA RECOGNITION MOTIF RRM DOMAIN CONTAINING PROTEIN"/>
    <property type="match status" value="1"/>
</dbReference>
<feature type="domain" description="RRM" evidence="7">
    <location>
        <begin position="143"/>
        <end position="207"/>
    </location>
</feature>
<evidence type="ECO:0000259" key="7">
    <source>
        <dbReference type="Pfam" id="PF00076"/>
    </source>
</evidence>
<dbReference type="PANTHER" id="PTHR23003:SF62">
    <property type="entry name" value="SERINE_ARGININE (SR)-TYPE SHUTTLING MRNA BINDING PROTEIN NPL3"/>
    <property type="match status" value="1"/>
</dbReference>
<dbReference type="GeneID" id="130463273"/>
<dbReference type="Gene3D" id="3.30.70.330">
    <property type="match status" value="2"/>
</dbReference>
<organism evidence="8 9">
    <name type="scientific">Spinacia oleracea</name>
    <name type="common">Spinach</name>
    <dbReference type="NCBI Taxonomy" id="3562"/>
    <lineage>
        <taxon>Eukaryota</taxon>
        <taxon>Viridiplantae</taxon>
        <taxon>Streptophyta</taxon>
        <taxon>Embryophyta</taxon>
        <taxon>Tracheophyta</taxon>
        <taxon>Spermatophyta</taxon>
        <taxon>Magnoliopsida</taxon>
        <taxon>eudicotyledons</taxon>
        <taxon>Gunneridae</taxon>
        <taxon>Pentapetalae</taxon>
        <taxon>Caryophyllales</taxon>
        <taxon>Chenopodiaceae</taxon>
        <taxon>Chenopodioideae</taxon>
        <taxon>Anserineae</taxon>
        <taxon>Spinacia</taxon>
    </lineage>
</organism>
<proteinExistence type="predicted"/>
<protein>
    <submittedName>
        <fullName evidence="9">Serine/arginine-rich splicing factor SR30-like</fullName>
    </submittedName>
</protein>
<evidence type="ECO:0000256" key="3">
    <source>
        <dbReference type="ARBA" id="ARBA00022737"/>
    </source>
</evidence>
<evidence type="ECO:0000256" key="1">
    <source>
        <dbReference type="ARBA" id="ARBA00004123"/>
    </source>
</evidence>
<dbReference type="InterPro" id="IPR000504">
    <property type="entry name" value="RRM_dom"/>
</dbReference>
<evidence type="ECO:0000313" key="9">
    <source>
        <dbReference type="RefSeq" id="XP_056688339.1"/>
    </source>
</evidence>
<dbReference type="RefSeq" id="XP_056688339.1">
    <property type="nucleotide sequence ID" value="XM_056832361.1"/>
</dbReference>
<dbReference type="Proteomes" id="UP000813463">
    <property type="component" value="Chromosome 1"/>
</dbReference>
<evidence type="ECO:0000256" key="4">
    <source>
        <dbReference type="ARBA" id="ARBA00022884"/>
    </source>
</evidence>
<dbReference type="SUPFAM" id="SSF54928">
    <property type="entry name" value="RNA-binding domain, RBD"/>
    <property type="match status" value="1"/>
</dbReference>
<dbReference type="Pfam" id="PF00076">
    <property type="entry name" value="RRM_1"/>
    <property type="match status" value="1"/>
</dbReference>
<sequence length="369" mass="41617">MNFAPRAQLLLPLSFPCVVRKKKPFSAPLIKLSLRRQSSFLVGGSGLLLIVGGSFLASSPVATYSAGGSKKERSLLAPVVPRKKFEDERDVEDAVQGRNGYDFDGHRLRVEFAHGGRGSSSSDHHSSYSASRGGAPKHTDYRVMVTGLPSSASGQDLKDHMRRDGGVCFSDVFKDRRYGGTAGVVEYANYNDMKRVFRKLDDSEFRNAFSRAYIRVREDSRSLSLDDRSRSRSYNRGCSYSRSRSRSHSISPQRNSRRSYSRSPSKSRSRSPSRSRSSLLPLVFPLLGLSSSIFKACLLDDFICSWLDAWVAWEQNFPIAALKKVLLALKKEQQWRRVIQVLQILTFWSLSLYWVSKKRKKEGCSSMKN</sequence>
<feature type="compositionally biased region" description="Low complexity" evidence="6">
    <location>
        <begin position="232"/>
        <end position="254"/>
    </location>
</feature>
<evidence type="ECO:0000256" key="2">
    <source>
        <dbReference type="ARBA" id="ARBA00022664"/>
    </source>
</evidence>
<feature type="compositionally biased region" description="Basic residues" evidence="6">
    <location>
        <begin position="255"/>
        <end position="273"/>
    </location>
</feature>
<keyword evidence="5" id="KW-0539">Nucleus</keyword>
<evidence type="ECO:0000256" key="6">
    <source>
        <dbReference type="SAM" id="MobiDB-lite"/>
    </source>
</evidence>
<dbReference type="InterPro" id="IPR012677">
    <property type="entry name" value="Nucleotide-bd_a/b_plait_sf"/>
</dbReference>
<name>A0ABM3QY87_SPIOL</name>
<keyword evidence="4" id="KW-0694">RNA-binding</keyword>
<reference evidence="9" key="2">
    <citation type="submission" date="2025-08" db="UniProtKB">
        <authorList>
            <consortium name="RefSeq"/>
        </authorList>
    </citation>
    <scope>IDENTIFICATION</scope>
    <source>
        <tissue evidence="9">Leaf</tissue>
    </source>
</reference>
<comment type="subcellular location">
    <subcellularLocation>
        <location evidence="1">Nucleus</location>
    </subcellularLocation>
</comment>
<keyword evidence="8" id="KW-1185">Reference proteome</keyword>
<keyword evidence="2" id="KW-0507">mRNA processing</keyword>
<evidence type="ECO:0000313" key="8">
    <source>
        <dbReference type="Proteomes" id="UP000813463"/>
    </source>
</evidence>
<gene>
    <name evidence="9" type="primary">LOC130463273</name>
</gene>
<feature type="region of interest" description="Disordered" evidence="6">
    <location>
        <begin position="225"/>
        <end position="276"/>
    </location>
</feature>